<evidence type="ECO:0000313" key="4">
    <source>
        <dbReference type="Proteomes" id="UP000316213"/>
    </source>
</evidence>
<dbReference type="Gene3D" id="2.130.10.10">
    <property type="entry name" value="YVTN repeat-like/Quinoprotein amine dehydrogenase"/>
    <property type="match status" value="1"/>
</dbReference>
<sequence precursor="true">MSIDRICFSHWLLTALLVAPVVADDVQLTATTATASVDEVATWPQWRGPSQQGIAPNGDLPSKWSEETASKIQIPGNGGSTPVVAGDRAYLTSGVEGANTLMAIDLNEKKIAWQVTLGDDRGNKHRKGSGSNPSPVTDGRFVVAYFRSGDLACVNADGKKVWSVNLQEKYGEDTLWWDLGSSPLLVNSMVVVPVMQTGPSYLVALDLATGELKWKADRNTGAPEEAAQSYSTPLAVNVGGREMIAVMGADTLTLNDTATGEEIARMGGFNPDAEKYFRSIASPVAEGNLIVCPYSRGATLTAVDMEKLAAGAGRDAIVWHRDDIGSDVPTPAMRDGIVYLISDSKNNKGTVSALAGQTGKTLWEVSLPRSRVSYSSSPLIAGDQLMVTGEDAVTAVVGPIGAEANAQVVSVNEVADSDQYTVASPTPADGRLLLRTKSFLYVIGE</sequence>
<dbReference type="SMART" id="SM00564">
    <property type="entry name" value="PQQ"/>
    <property type="match status" value="4"/>
</dbReference>
<evidence type="ECO:0000256" key="1">
    <source>
        <dbReference type="SAM" id="SignalP"/>
    </source>
</evidence>
<gene>
    <name evidence="3" type="ORF">Pla100_08840</name>
</gene>
<reference evidence="3 4" key="1">
    <citation type="submission" date="2019-02" db="EMBL/GenBank/DDBJ databases">
        <title>Deep-cultivation of Planctomycetes and their phenomic and genomic characterization uncovers novel biology.</title>
        <authorList>
            <person name="Wiegand S."/>
            <person name="Jogler M."/>
            <person name="Boedeker C."/>
            <person name="Pinto D."/>
            <person name="Vollmers J."/>
            <person name="Rivas-Marin E."/>
            <person name="Kohn T."/>
            <person name="Peeters S.H."/>
            <person name="Heuer A."/>
            <person name="Rast P."/>
            <person name="Oberbeckmann S."/>
            <person name="Bunk B."/>
            <person name="Jeske O."/>
            <person name="Meyerdierks A."/>
            <person name="Storesund J.E."/>
            <person name="Kallscheuer N."/>
            <person name="Luecker S."/>
            <person name="Lage O.M."/>
            <person name="Pohl T."/>
            <person name="Merkel B.J."/>
            <person name="Hornburger P."/>
            <person name="Mueller R.-W."/>
            <person name="Bruemmer F."/>
            <person name="Labrenz M."/>
            <person name="Spormann A.M."/>
            <person name="Op Den Camp H."/>
            <person name="Overmann J."/>
            <person name="Amann R."/>
            <person name="Jetten M.S.M."/>
            <person name="Mascher T."/>
            <person name="Medema M.H."/>
            <person name="Devos D.P."/>
            <person name="Kaster A.-K."/>
            <person name="Ovreas L."/>
            <person name="Rohde M."/>
            <person name="Galperin M.Y."/>
            <person name="Jogler C."/>
        </authorList>
    </citation>
    <scope>NUCLEOTIDE SEQUENCE [LARGE SCALE GENOMIC DNA]</scope>
    <source>
        <strain evidence="3 4">Pla100</strain>
    </source>
</reference>
<dbReference type="Pfam" id="PF13360">
    <property type="entry name" value="PQQ_2"/>
    <property type="match status" value="1"/>
</dbReference>
<dbReference type="InterPro" id="IPR015943">
    <property type="entry name" value="WD40/YVTN_repeat-like_dom_sf"/>
</dbReference>
<protein>
    <submittedName>
        <fullName evidence="3">Outer membrane biogenesis protein BamB</fullName>
    </submittedName>
</protein>
<dbReference type="SUPFAM" id="SSF50998">
    <property type="entry name" value="Quinoprotein alcohol dehydrogenase-like"/>
    <property type="match status" value="1"/>
</dbReference>
<evidence type="ECO:0000313" key="3">
    <source>
        <dbReference type="EMBL" id="TWU03948.1"/>
    </source>
</evidence>
<accession>A0A5C6AWE3</accession>
<dbReference type="PANTHER" id="PTHR34512:SF30">
    <property type="entry name" value="OUTER MEMBRANE PROTEIN ASSEMBLY FACTOR BAMB"/>
    <property type="match status" value="1"/>
</dbReference>
<dbReference type="AlphaFoldDB" id="A0A5C6AWE3"/>
<feature type="domain" description="Pyrrolo-quinoline quinone repeat" evidence="2">
    <location>
        <begin position="100"/>
        <end position="343"/>
    </location>
</feature>
<evidence type="ECO:0000259" key="2">
    <source>
        <dbReference type="Pfam" id="PF13360"/>
    </source>
</evidence>
<keyword evidence="4" id="KW-1185">Reference proteome</keyword>
<dbReference type="PANTHER" id="PTHR34512">
    <property type="entry name" value="CELL SURFACE PROTEIN"/>
    <property type="match status" value="1"/>
</dbReference>
<dbReference type="InterPro" id="IPR002372">
    <property type="entry name" value="PQQ_rpt_dom"/>
</dbReference>
<name>A0A5C6AWE3_9BACT</name>
<dbReference type="InterPro" id="IPR011047">
    <property type="entry name" value="Quinoprotein_ADH-like_sf"/>
</dbReference>
<comment type="caution">
    <text evidence="3">The sequence shown here is derived from an EMBL/GenBank/DDBJ whole genome shotgun (WGS) entry which is preliminary data.</text>
</comment>
<dbReference type="EMBL" id="SJPM01000001">
    <property type="protein sequence ID" value="TWU03948.1"/>
    <property type="molecule type" value="Genomic_DNA"/>
</dbReference>
<dbReference type="Proteomes" id="UP000316213">
    <property type="component" value="Unassembled WGS sequence"/>
</dbReference>
<organism evidence="3 4">
    <name type="scientific">Neorhodopirellula pilleata</name>
    <dbReference type="NCBI Taxonomy" id="2714738"/>
    <lineage>
        <taxon>Bacteria</taxon>
        <taxon>Pseudomonadati</taxon>
        <taxon>Planctomycetota</taxon>
        <taxon>Planctomycetia</taxon>
        <taxon>Pirellulales</taxon>
        <taxon>Pirellulaceae</taxon>
        <taxon>Neorhodopirellula</taxon>
    </lineage>
</organism>
<feature type="chain" id="PRO_5022819032" evidence="1">
    <location>
        <begin position="24"/>
        <end position="445"/>
    </location>
</feature>
<feature type="signal peptide" evidence="1">
    <location>
        <begin position="1"/>
        <end position="23"/>
    </location>
</feature>
<proteinExistence type="predicted"/>
<keyword evidence="1" id="KW-0732">Signal</keyword>
<dbReference type="InterPro" id="IPR018391">
    <property type="entry name" value="PQQ_b-propeller_rpt"/>
</dbReference>